<keyword evidence="1" id="KW-0548">Nucleotidyltransferase</keyword>
<dbReference type="EMBL" id="BKCJ011081331">
    <property type="protein sequence ID" value="GFC81798.1"/>
    <property type="molecule type" value="Genomic_DNA"/>
</dbReference>
<reference evidence="1" key="1">
    <citation type="journal article" date="2019" name="Sci. Rep.">
        <title>Draft genome of Tanacetum cinerariifolium, the natural source of mosquito coil.</title>
        <authorList>
            <person name="Yamashiro T."/>
            <person name="Shiraishi A."/>
            <person name="Satake H."/>
            <person name="Nakayama K."/>
        </authorList>
    </citation>
    <scope>NUCLEOTIDE SEQUENCE</scope>
</reference>
<gene>
    <name evidence="1" type="ORF">Tci_853768</name>
</gene>
<organism evidence="1">
    <name type="scientific">Tanacetum cinerariifolium</name>
    <name type="common">Dalmatian daisy</name>
    <name type="synonym">Chrysanthemum cinerariifolium</name>
    <dbReference type="NCBI Taxonomy" id="118510"/>
    <lineage>
        <taxon>Eukaryota</taxon>
        <taxon>Viridiplantae</taxon>
        <taxon>Streptophyta</taxon>
        <taxon>Embryophyta</taxon>
        <taxon>Tracheophyta</taxon>
        <taxon>Spermatophyta</taxon>
        <taxon>Magnoliopsida</taxon>
        <taxon>eudicotyledons</taxon>
        <taxon>Gunneridae</taxon>
        <taxon>Pentapetalae</taxon>
        <taxon>asterids</taxon>
        <taxon>campanulids</taxon>
        <taxon>Asterales</taxon>
        <taxon>Asteraceae</taxon>
        <taxon>Asteroideae</taxon>
        <taxon>Anthemideae</taxon>
        <taxon>Anthemidinae</taxon>
        <taxon>Tanacetum</taxon>
    </lineage>
</organism>
<keyword evidence="1" id="KW-0808">Transferase</keyword>
<protein>
    <submittedName>
        <fullName evidence="1">Reverse transcriptase domain-containing protein</fullName>
    </submittedName>
</protein>
<sequence>MKRVAKSIVLMDTIAKINDPQCELLLLRTCVGICKLYFSMCTCSPWVFEMAQCSLDAALCSALEHIATASGPRFGDWQWRLATLPFEFRGLTFIPKVSSFSITKLCSACSKVFTQ</sequence>
<evidence type="ECO:0000313" key="1">
    <source>
        <dbReference type="EMBL" id="GFC81798.1"/>
    </source>
</evidence>
<accession>A0A699R8Y8</accession>
<comment type="caution">
    <text evidence="1">The sequence shown here is derived from an EMBL/GenBank/DDBJ whole genome shotgun (WGS) entry which is preliminary data.</text>
</comment>
<feature type="non-terminal residue" evidence="1">
    <location>
        <position position="115"/>
    </location>
</feature>
<dbReference type="GO" id="GO:0003964">
    <property type="term" value="F:RNA-directed DNA polymerase activity"/>
    <property type="evidence" value="ECO:0007669"/>
    <property type="project" value="UniProtKB-KW"/>
</dbReference>
<proteinExistence type="predicted"/>
<dbReference type="PANTHER" id="PTHR48462">
    <property type="entry name" value="PROTEIN, PUTATIVE-RELATED"/>
    <property type="match status" value="1"/>
</dbReference>
<keyword evidence="1" id="KW-0695">RNA-directed DNA polymerase</keyword>
<dbReference type="AlphaFoldDB" id="A0A699R8Y8"/>
<dbReference type="PANTHER" id="PTHR48462:SF1">
    <property type="entry name" value="PROTEIN, PUTATIVE-RELATED"/>
    <property type="match status" value="1"/>
</dbReference>
<name>A0A699R8Y8_TANCI</name>